<comment type="caution">
    <text evidence="3">The sequence shown here is derived from an EMBL/GenBank/DDBJ whole genome shotgun (WGS) entry which is preliminary data.</text>
</comment>
<sequence length="391" mass="42004">MSQQTQRGFSRRTIIRSLLAAGAFGATSRLWTGCTAPPQQAASPTPTAEKPLTIGFIYVGAKDDYGYNQSHAEGKAAVAQLSGVQTVEEASVPETKEVAETMRNMIKDNGATVLFPTSYGYFNPHSLQIAREFPEVQLFHPNQPYKDGYPKNVGSFFSELAEPAYLAGIIAAYASKTGKLGFVVPKPIPVVLREVNSFTLGARSVKPSIVVQAIFTGDWSLPVKEAEAANSLIDQNADVITGRVDNLKVIITTAEKRGVFSSGYHINQASLAPKGYLTGVEWNWGKIYAQYAELIRAGKTLMNGGIPPIVAGGLKEDFCRLSPYGAAVSSEAQKAAEAARAKLLDGSLAIFKGELKDNKGNVVIPSGISYTLQDPKLQSMNWLVEGVRGNP</sequence>
<keyword evidence="1" id="KW-0732">Signal</keyword>
<evidence type="ECO:0000313" key="4">
    <source>
        <dbReference type="Proteomes" id="UP001476950"/>
    </source>
</evidence>
<protein>
    <submittedName>
        <fullName evidence="3">BMP family ABC transporter substrate-binding protein</fullName>
    </submittedName>
</protein>
<organism evidence="3 4">
    <name type="scientific">Stenomitos frigidus AS-A4</name>
    <dbReference type="NCBI Taxonomy" id="2933935"/>
    <lineage>
        <taxon>Bacteria</taxon>
        <taxon>Bacillati</taxon>
        <taxon>Cyanobacteriota</taxon>
        <taxon>Cyanophyceae</taxon>
        <taxon>Leptolyngbyales</taxon>
        <taxon>Leptolyngbyaceae</taxon>
        <taxon>Stenomitos</taxon>
    </lineage>
</organism>
<dbReference type="InterPro" id="IPR003760">
    <property type="entry name" value="PnrA-like"/>
</dbReference>
<dbReference type="Proteomes" id="UP001476950">
    <property type="component" value="Unassembled WGS sequence"/>
</dbReference>
<evidence type="ECO:0000313" key="3">
    <source>
        <dbReference type="EMBL" id="MEP1056866.1"/>
    </source>
</evidence>
<gene>
    <name evidence="3" type="ORF">NDI38_00350</name>
</gene>
<reference evidence="3 4" key="1">
    <citation type="submission" date="2022-04" db="EMBL/GenBank/DDBJ databases">
        <title>Positive selection, recombination, and allopatry shape intraspecific diversity of widespread and dominant cyanobacteria.</title>
        <authorList>
            <person name="Wei J."/>
            <person name="Shu W."/>
            <person name="Hu C."/>
        </authorList>
    </citation>
    <scope>NUCLEOTIDE SEQUENCE [LARGE SCALE GENOMIC DNA]</scope>
    <source>
        <strain evidence="3 4">AS-A4</strain>
    </source>
</reference>
<evidence type="ECO:0000259" key="2">
    <source>
        <dbReference type="Pfam" id="PF02608"/>
    </source>
</evidence>
<dbReference type="InterPro" id="IPR052910">
    <property type="entry name" value="ABC-Purine-Binding"/>
</dbReference>
<feature type="domain" description="ABC transporter substrate-binding protein PnrA-like" evidence="2">
    <location>
        <begin position="53"/>
        <end position="338"/>
    </location>
</feature>
<dbReference type="RefSeq" id="WP_190453233.1">
    <property type="nucleotide sequence ID" value="NZ_JAMPLM010000001.1"/>
</dbReference>
<dbReference type="EMBL" id="JAMPLM010000001">
    <property type="protein sequence ID" value="MEP1056866.1"/>
    <property type="molecule type" value="Genomic_DNA"/>
</dbReference>
<keyword evidence="4" id="KW-1185">Reference proteome</keyword>
<dbReference type="Pfam" id="PF02608">
    <property type="entry name" value="Bmp"/>
    <property type="match status" value="1"/>
</dbReference>
<dbReference type="CDD" id="cd19963">
    <property type="entry name" value="PBP1_BMP-like"/>
    <property type="match status" value="1"/>
</dbReference>
<proteinExistence type="predicted"/>
<dbReference type="Gene3D" id="3.40.50.2300">
    <property type="match status" value="2"/>
</dbReference>
<dbReference type="PANTHER" id="PTHR43208">
    <property type="entry name" value="ABC TRANSPORTER SUBSTRATE-BINDING PROTEIN"/>
    <property type="match status" value="1"/>
</dbReference>
<dbReference type="PANTHER" id="PTHR43208:SF1">
    <property type="entry name" value="ABC TRANSPORTER SUBSTRATE-BINDING PROTEIN"/>
    <property type="match status" value="1"/>
</dbReference>
<evidence type="ECO:0000256" key="1">
    <source>
        <dbReference type="ARBA" id="ARBA00022729"/>
    </source>
</evidence>
<dbReference type="PROSITE" id="PS51318">
    <property type="entry name" value="TAT"/>
    <property type="match status" value="1"/>
</dbReference>
<dbReference type="InterPro" id="IPR006311">
    <property type="entry name" value="TAT_signal"/>
</dbReference>
<accession>A0ABV0KCQ0</accession>
<name>A0ABV0KCQ0_9CYAN</name>